<proteinExistence type="predicted"/>
<evidence type="ECO:0000313" key="1">
    <source>
        <dbReference type="EMBL" id="MET3773260.1"/>
    </source>
</evidence>
<organism evidence="1 2">
    <name type="scientific">Arthrobacter nitrophenolicus</name>
    <dbReference type="NCBI Taxonomy" id="683150"/>
    <lineage>
        <taxon>Bacteria</taxon>
        <taxon>Bacillati</taxon>
        <taxon>Actinomycetota</taxon>
        <taxon>Actinomycetes</taxon>
        <taxon>Micrococcales</taxon>
        <taxon>Micrococcaceae</taxon>
        <taxon>Arthrobacter</taxon>
    </lineage>
</organism>
<dbReference type="EMBL" id="JBEPNJ010000012">
    <property type="protein sequence ID" value="MET3773260.1"/>
    <property type="molecule type" value="Genomic_DNA"/>
</dbReference>
<accession>A0ACC6THV2</accession>
<comment type="caution">
    <text evidence="1">The sequence shown here is derived from an EMBL/GenBank/DDBJ whole genome shotgun (WGS) entry which is preliminary data.</text>
</comment>
<dbReference type="Proteomes" id="UP001549207">
    <property type="component" value="Unassembled WGS sequence"/>
</dbReference>
<reference evidence="1" key="1">
    <citation type="submission" date="2024-06" db="EMBL/GenBank/DDBJ databases">
        <title>Genomic Encyclopedia of Type Strains, Phase IV (KMG-IV): sequencing the most valuable type-strain genomes for metagenomic binning, comparative biology and taxonomic classification.</title>
        <authorList>
            <person name="Goeker M."/>
        </authorList>
    </citation>
    <scope>NUCLEOTIDE SEQUENCE</scope>
    <source>
        <strain evidence="1">SJCon</strain>
    </source>
</reference>
<sequence length="175" mass="18366">MFKRLLTIIAALAMLLFGFTTPALAATTIDPAAAPTGTHLQTGSIGCTVDDVDLSVTCSEYELAGVGNANAEATLIASYTATVQCRNHGGKIVEVKSQLETVPSTTGKLEPKNGRLTVPSLTSAPVPSDEDFEALATCPNGNWTKEMLEGSVELSSFTYTLHFVGYTGNYITITG</sequence>
<keyword evidence="2" id="KW-1185">Reference proteome</keyword>
<protein>
    <submittedName>
        <fullName evidence="1">Uncharacterized protein</fullName>
    </submittedName>
</protein>
<evidence type="ECO:0000313" key="2">
    <source>
        <dbReference type="Proteomes" id="UP001549207"/>
    </source>
</evidence>
<gene>
    <name evidence="1" type="ORF">ABIC98_002920</name>
</gene>
<name>A0ACC6THV2_9MICC</name>